<evidence type="ECO:0000313" key="2">
    <source>
        <dbReference type="EMBL" id="OCB85364.1"/>
    </source>
</evidence>
<dbReference type="EMBL" id="LNZH02000210">
    <property type="protein sequence ID" value="OCB85364.1"/>
    <property type="molecule type" value="Genomic_DNA"/>
</dbReference>
<dbReference type="Gene3D" id="1.10.20.10">
    <property type="entry name" value="Histone, subunit A"/>
    <property type="match status" value="1"/>
</dbReference>
<dbReference type="GO" id="GO:0046982">
    <property type="term" value="F:protein heterodimerization activity"/>
    <property type="evidence" value="ECO:0007669"/>
    <property type="project" value="InterPro"/>
</dbReference>
<feature type="compositionally biased region" description="Polar residues" evidence="1">
    <location>
        <begin position="793"/>
        <end position="807"/>
    </location>
</feature>
<feature type="compositionally biased region" description="Polar residues" evidence="1">
    <location>
        <begin position="347"/>
        <end position="359"/>
    </location>
</feature>
<dbReference type="OrthoDB" id="5382203at2759"/>
<feature type="compositionally biased region" description="Pro residues" evidence="1">
    <location>
        <begin position="698"/>
        <end position="714"/>
    </location>
</feature>
<dbReference type="InterPro" id="IPR009072">
    <property type="entry name" value="Histone-fold"/>
</dbReference>
<accession>A0A9Q5HT30</accession>
<organism evidence="2 3">
    <name type="scientific">Sanghuangporus baumii</name>
    <name type="common">Phellinus baumii</name>
    <dbReference type="NCBI Taxonomy" id="108892"/>
    <lineage>
        <taxon>Eukaryota</taxon>
        <taxon>Fungi</taxon>
        <taxon>Dikarya</taxon>
        <taxon>Basidiomycota</taxon>
        <taxon>Agaricomycotina</taxon>
        <taxon>Agaricomycetes</taxon>
        <taxon>Hymenochaetales</taxon>
        <taxon>Hymenochaetaceae</taxon>
        <taxon>Sanghuangporus</taxon>
    </lineage>
</organism>
<sequence>MAGLSDRCETVISHTSAGFSDTTKIPTAPLYLSPRSADVVLSEIRPTRLASDALRSVNVLLDELLWMILSMARSFATDQLKAAWSKLLPTFLGKEALLEAEVELRAYWDRTTNAPSRPYTENSQEFPIQPAFELLRLKCEAYSTFNDSDDDTDGEKRWQTKVTNTSGFAAHNVQYIAPAALYLTAILEHVCEHVLSNTGRVASRDSSRSTATLQDLFLALCEDDAIYGLFKIMKVHNQIESQCNAPVNRPGRSRSIRHSPNGTVKGTSHANGTPQGSNSTLNGDSAAKPRVSSDSAGSGTAVVTLQSSGARSSTEKSKTKKLFGRMSVDKDVSSQVGHESGHKRSASIISNGKRPSSTLDDGPGSSPSEVEFDELMRSGTTMKVSLTPNRLRTFDVYSKEKGRGISKVVIPPQQLSRKEPLQDSSVANRITDVSPLQTPKNSSAFAQGQVAQDQEMKDNGAGEDFSSVRMHKPSKGAPPVSYEQPPHSRTRSSSASQSSVTSFGNHHVGSRKGSLGALPVESFHSQSLRGIGPTSQHLKMSASMSSHTYSGNRVHQTASHDSIDVDLDSDDDGPVKKPATRRRAPTVGGVSSQTADLIDFLNSGPPDLPKAMSPTPTAPSSLDNKMKRGRLRSIVSRLKGGQSMDKLQNQASFEDFSAAKKSPLHPPPAFVPPPLSAKRSLHSLSSFTQSQVSLGKGPTPPVPPVTIPLSPPLSPSHSFGDAASPARPRPSPTTLRKAVPAFSSSEDVQQENGSIMLNVTRPVDVSPPTPSKVENENPMLKAQQTREIDEGRMSTTTNSSVTPTLVTPTGPKPSDNLHTPPPSYPSIHPSSKQAQRHALSPPPTPKAFATNATDLRRLMANATTADECRLLIDMFLAQAGLPMKDTDFPPDPKLLPTAQQESAVVEVLLGHSEAPQKHEIKVTRGASARESGTPPTPLSEGHHSGTTTHRKPVPTDNTAQVVLAEA</sequence>
<evidence type="ECO:0000313" key="3">
    <source>
        <dbReference type="Proteomes" id="UP000757232"/>
    </source>
</evidence>
<dbReference type="SUPFAM" id="SSF47113">
    <property type="entry name" value="Histone-fold"/>
    <property type="match status" value="1"/>
</dbReference>
<feature type="compositionally biased region" description="Polar residues" evidence="1">
    <location>
        <begin position="742"/>
        <end position="757"/>
    </location>
</feature>
<feature type="region of interest" description="Disordered" evidence="1">
    <location>
        <begin position="244"/>
        <end position="368"/>
    </location>
</feature>
<keyword evidence="3" id="KW-1185">Reference proteome</keyword>
<comment type="caution">
    <text evidence="2">The sequence shown here is derived from an EMBL/GenBank/DDBJ whole genome shotgun (WGS) entry which is preliminary data.</text>
</comment>
<dbReference type="Proteomes" id="UP000757232">
    <property type="component" value="Unassembled WGS sequence"/>
</dbReference>
<feature type="compositionally biased region" description="Low complexity" evidence="1">
    <location>
        <begin position="491"/>
        <end position="502"/>
    </location>
</feature>
<feature type="compositionally biased region" description="Polar residues" evidence="1">
    <location>
        <begin position="523"/>
        <end position="557"/>
    </location>
</feature>
<evidence type="ECO:0000256" key="1">
    <source>
        <dbReference type="SAM" id="MobiDB-lite"/>
    </source>
</evidence>
<feature type="region of interest" description="Disordered" evidence="1">
    <location>
        <begin position="915"/>
        <end position="958"/>
    </location>
</feature>
<dbReference type="AlphaFoldDB" id="A0A9Q5HT30"/>
<proteinExistence type="predicted"/>
<feature type="region of interest" description="Disordered" evidence="1">
    <location>
        <begin position="433"/>
        <end position="849"/>
    </location>
</feature>
<reference evidence="2" key="1">
    <citation type="submission" date="2016-06" db="EMBL/GenBank/DDBJ databases">
        <title>Draft Genome sequence of the fungus Inonotus baumii.</title>
        <authorList>
            <person name="Zhu H."/>
            <person name="Lin W."/>
        </authorList>
    </citation>
    <scope>NUCLEOTIDE SEQUENCE</scope>
    <source>
        <strain evidence="2">821</strain>
    </source>
</reference>
<name>A0A9Q5HT30_SANBA</name>
<feature type="compositionally biased region" description="Polar residues" evidence="1">
    <location>
        <begin position="292"/>
        <end position="312"/>
    </location>
</feature>
<feature type="compositionally biased region" description="Polar residues" evidence="1">
    <location>
        <begin position="682"/>
        <end position="693"/>
    </location>
</feature>
<protein>
    <submittedName>
        <fullName evidence="2">Uncharacterized protein</fullName>
    </submittedName>
</protein>
<feature type="compositionally biased region" description="Polar residues" evidence="1">
    <location>
        <begin position="434"/>
        <end position="452"/>
    </location>
</feature>
<feature type="compositionally biased region" description="Polar residues" evidence="1">
    <location>
        <begin position="614"/>
        <end position="623"/>
    </location>
</feature>
<feature type="compositionally biased region" description="Pro residues" evidence="1">
    <location>
        <begin position="664"/>
        <end position="675"/>
    </location>
</feature>
<gene>
    <name evidence="2" type="ORF">A7U60_g7673</name>
</gene>
<feature type="compositionally biased region" description="Polar residues" evidence="1">
    <location>
        <begin position="258"/>
        <end position="283"/>
    </location>
</feature>